<dbReference type="GO" id="GO:0006559">
    <property type="term" value="P:L-phenylalanine catabolic process"/>
    <property type="evidence" value="ECO:0007669"/>
    <property type="project" value="UniProtKB-UniPathway"/>
</dbReference>
<comment type="pathway">
    <text evidence="2">Amino-acid degradation; L-phenylalanine degradation; acetoacetate and fumarate from L-phenylalanine: step 3/6.</text>
</comment>
<dbReference type="Proteomes" id="UP000018087">
    <property type="component" value="Unassembled WGS sequence"/>
</dbReference>
<dbReference type="AlphaFoldDB" id="U7PNG2"/>
<name>U7PNG2_SPOS1</name>
<dbReference type="InterPro" id="IPR004360">
    <property type="entry name" value="Glyas_Fos-R_dOase_dom"/>
</dbReference>
<dbReference type="EMBL" id="KI440850">
    <property type="protein sequence ID" value="ERS96284.1"/>
    <property type="molecule type" value="Genomic_DNA"/>
</dbReference>
<evidence type="ECO:0000313" key="12">
    <source>
        <dbReference type="EMBL" id="ERS96284.1"/>
    </source>
</evidence>
<dbReference type="PROSITE" id="PS51819">
    <property type="entry name" value="VOC"/>
    <property type="match status" value="2"/>
</dbReference>
<dbReference type="GO" id="GO:0006572">
    <property type="term" value="P:L-tyrosine catabolic process"/>
    <property type="evidence" value="ECO:0007669"/>
    <property type="project" value="UniProtKB-KW"/>
</dbReference>
<keyword evidence="9" id="KW-0585">Phenylalanine catabolism</keyword>
<dbReference type="InterPro" id="IPR041735">
    <property type="entry name" value="4OHPhenylPyrv_dOase_C"/>
</dbReference>
<keyword evidence="12" id="KW-0223">Dioxygenase</keyword>
<feature type="domain" description="VOC" evidence="11">
    <location>
        <begin position="265"/>
        <end position="434"/>
    </location>
</feature>
<keyword evidence="6" id="KW-0677">Repeat</keyword>
<evidence type="ECO:0000256" key="5">
    <source>
        <dbReference type="ARBA" id="ARBA00022723"/>
    </source>
</evidence>
<dbReference type="HOGENOM" id="CLU_034004_3_1_1"/>
<feature type="compositionally biased region" description="Polar residues" evidence="10">
    <location>
        <begin position="1"/>
        <end position="16"/>
    </location>
</feature>
<dbReference type="InterPro" id="IPR029068">
    <property type="entry name" value="Glyas_Bleomycin-R_OHBP_Dase"/>
</dbReference>
<dbReference type="PANTHER" id="PTHR11959">
    <property type="entry name" value="4-HYDROXYPHENYLPYRUVATE DIOXYGENASE"/>
    <property type="match status" value="1"/>
</dbReference>
<dbReference type="Gene3D" id="3.10.180.10">
    <property type="entry name" value="2,3-Dihydroxybiphenyl 1,2-Dioxygenase, domain 1"/>
    <property type="match status" value="2"/>
</dbReference>
<dbReference type="EC" id="1.13.11.27" evidence="4"/>
<gene>
    <name evidence="12" type="ORF">HMPREF1624_07193</name>
</gene>
<dbReference type="GO" id="GO:0046872">
    <property type="term" value="F:metal ion binding"/>
    <property type="evidence" value="ECO:0007669"/>
    <property type="project" value="UniProtKB-KW"/>
</dbReference>
<feature type="domain" description="VOC" evidence="11">
    <location>
        <begin position="49"/>
        <end position="223"/>
    </location>
</feature>
<dbReference type="CDD" id="cd07250">
    <property type="entry name" value="HPPD_C_like"/>
    <property type="match status" value="1"/>
</dbReference>
<keyword evidence="5" id="KW-0479">Metal-binding</keyword>
<evidence type="ECO:0000256" key="8">
    <source>
        <dbReference type="ARBA" id="ARBA00023004"/>
    </source>
</evidence>
<comment type="similarity">
    <text evidence="3">Belongs to the 4HPPD family.</text>
</comment>
<dbReference type="SUPFAM" id="SSF54593">
    <property type="entry name" value="Glyoxalase/Bleomycin resistance protein/Dihydroxybiphenyl dioxygenase"/>
    <property type="match status" value="1"/>
</dbReference>
<dbReference type="NCBIfam" id="TIGR01263">
    <property type="entry name" value="4HPPD"/>
    <property type="match status" value="1"/>
</dbReference>
<keyword evidence="12" id="KW-0560">Oxidoreductase</keyword>
<dbReference type="STRING" id="1391915.U7PNG2"/>
<evidence type="ECO:0000256" key="2">
    <source>
        <dbReference type="ARBA" id="ARBA00005162"/>
    </source>
</evidence>
<dbReference type="GO" id="GO:0003868">
    <property type="term" value="F:4-hydroxyphenylpyruvate dioxygenase activity"/>
    <property type="evidence" value="ECO:0007669"/>
    <property type="project" value="UniProtKB-EC"/>
</dbReference>
<keyword evidence="8" id="KW-0408">Iron</keyword>
<dbReference type="InterPro" id="IPR037523">
    <property type="entry name" value="VOC_core"/>
</dbReference>
<comment type="cofactor">
    <cofactor evidence="1">
        <name>Fe cation</name>
        <dbReference type="ChEBI" id="CHEBI:24875"/>
    </cofactor>
</comment>
<dbReference type="PANTHER" id="PTHR11959:SF1">
    <property type="entry name" value="4-HYDROXYPHENYLPYRUVATE DIOXYGENASE"/>
    <property type="match status" value="1"/>
</dbReference>
<sequence>MSPSAISDSPRNSVSDPHTAHRNIFGGTKNGATIDAAVTAAAGAPTFHGYDHVTWWVGNAKQAANYYSTLFGLPTFAYRGLETGSRYFASYAVGHHRGGGTADSAIEDDQDNVCFVFTSPIRSYRHLPEDEPISDADRALLREMHDHLERHGDAVKDVCFTVDSVEGVYQLATAEDGVPGKDKDAKVVGVQPPTQQHDKLYGGSVTTAVIRTYGDTTHTLLNRGDYKGPFLPGFRAVAPPKAAPRGTASFKPVVLAPAPAVGLQRIDHCVGNQDWNEMEAVCAFYEQRLGFHRFWSVDDKQICTEFSALKSIVMSSGGSANTVKMPINEPAPGKKRSQIEEYIVFNSGAGVQHIALRTPNIVQAVSSLRARGVQFIDVPSTYYDALRKRLAASAAGTGAKLAWHISEEQLAIIEQLNILIDYDEGGYLLQLFTKPLMDRPTVFIEIIERNNFEGFGAGNFKSLFEAIEREQAERGNL</sequence>
<accession>U7PNG2</accession>
<dbReference type="FunFam" id="3.10.180.10:FF:000001">
    <property type="entry name" value="4-hydroxyphenylpyruvate dioxygenase"/>
    <property type="match status" value="1"/>
</dbReference>
<evidence type="ECO:0000259" key="11">
    <source>
        <dbReference type="PROSITE" id="PS51819"/>
    </source>
</evidence>
<organism evidence="12 13">
    <name type="scientific">Sporothrix schenckii (strain ATCC 58251 / de Perez 2211183)</name>
    <name type="common">Rose-picker's disease fungus</name>
    <dbReference type="NCBI Taxonomy" id="1391915"/>
    <lineage>
        <taxon>Eukaryota</taxon>
        <taxon>Fungi</taxon>
        <taxon>Dikarya</taxon>
        <taxon>Ascomycota</taxon>
        <taxon>Pezizomycotina</taxon>
        <taxon>Sordariomycetes</taxon>
        <taxon>Sordariomycetidae</taxon>
        <taxon>Ophiostomatales</taxon>
        <taxon>Ophiostomataceae</taxon>
        <taxon>Sporothrix</taxon>
    </lineage>
</organism>
<evidence type="ECO:0000256" key="1">
    <source>
        <dbReference type="ARBA" id="ARBA00001962"/>
    </source>
</evidence>
<evidence type="ECO:0000313" key="13">
    <source>
        <dbReference type="Proteomes" id="UP000018087"/>
    </source>
</evidence>
<evidence type="ECO:0000256" key="4">
    <source>
        <dbReference type="ARBA" id="ARBA00013222"/>
    </source>
</evidence>
<keyword evidence="13" id="KW-1185">Reference proteome</keyword>
<dbReference type="Pfam" id="PF00903">
    <property type="entry name" value="Glyoxalase"/>
    <property type="match status" value="1"/>
</dbReference>
<keyword evidence="7" id="KW-0828">Tyrosine catabolism</keyword>
<evidence type="ECO:0000256" key="9">
    <source>
        <dbReference type="ARBA" id="ARBA00023232"/>
    </source>
</evidence>
<evidence type="ECO:0000256" key="10">
    <source>
        <dbReference type="SAM" id="MobiDB-lite"/>
    </source>
</evidence>
<reference evidence="13" key="1">
    <citation type="journal article" date="2014" name="Genome Announc.">
        <title>Genome sequence of the pathogenic fungus Sporothrix schenckii (ATCC 58251).</title>
        <authorList>
            <person name="Cuomo C.A."/>
            <person name="Rodriguez-Del Valle N."/>
            <person name="Perez-Sanchez L."/>
            <person name="Abouelleil A."/>
            <person name="Goldberg J."/>
            <person name="Young S."/>
            <person name="Zeng Q."/>
            <person name="Birren B.W."/>
        </authorList>
    </citation>
    <scope>NUCLEOTIDE SEQUENCE [LARGE SCALE GENOMIC DNA]</scope>
    <source>
        <strain evidence="13">ATCC 58251 / de Perez 2211183</strain>
    </source>
</reference>
<dbReference type="eggNOG" id="KOG0638">
    <property type="taxonomic scope" value="Eukaryota"/>
</dbReference>
<evidence type="ECO:0000256" key="6">
    <source>
        <dbReference type="ARBA" id="ARBA00022737"/>
    </source>
</evidence>
<dbReference type="InterPro" id="IPR041736">
    <property type="entry name" value="4OHPhenylPyrv_dOase_N"/>
</dbReference>
<feature type="region of interest" description="Disordered" evidence="10">
    <location>
        <begin position="1"/>
        <end position="27"/>
    </location>
</feature>
<proteinExistence type="inferred from homology"/>
<dbReference type="UniPathway" id="UPA00139">
    <property type="reaction ID" value="UER00362"/>
</dbReference>
<dbReference type="OrthoDB" id="414569at2759"/>
<dbReference type="CDD" id="cd08342">
    <property type="entry name" value="HPPD_N_like"/>
    <property type="match status" value="1"/>
</dbReference>
<evidence type="ECO:0000256" key="3">
    <source>
        <dbReference type="ARBA" id="ARBA00005877"/>
    </source>
</evidence>
<evidence type="ECO:0000256" key="7">
    <source>
        <dbReference type="ARBA" id="ARBA00022878"/>
    </source>
</evidence>
<dbReference type="InterPro" id="IPR005956">
    <property type="entry name" value="4OHPhenylPyrv_dOase"/>
</dbReference>
<protein>
    <recommendedName>
        <fullName evidence="4">4-hydroxyphenylpyruvate dioxygenase</fullName>
        <ecNumber evidence="4">1.13.11.27</ecNumber>
    </recommendedName>
</protein>
<keyword evidence="12" id="KW-0670">Pyruvate</keyword>